<sequence>MGTTTSKAVPFKFLELPPEIRCMIYEELVVVGKVYFKGTDQEHENSVRYYDKAYFRKPSLAILRVCSLVHQEAEPIYLSKNLFVLPLGWQTMEPFYSTTCVLAPGPHSPSSLHLFSTNAMHHLKNLSIAFDKEEHANMIFDRKRWASMPDIAAATRTLTHSQRLLYIHDETLDKIAHGVTGSSRSWFSISNTLIYTPGGTGCSRLRYVEVDYTNAYCPLGCCRPVESIDHDWVHITGTEKLVFLGTKQQEIDVILNSLDELCTCDWERPFCIKFKREPKLGYVDHWSKWRCDKPQRENGDDIQGGISRLASGCSTPLLHWSKT</sequence>
<name>A0A6A6TU41_9PLEO</name>
<dbReference type="OrthoDB" id="62952at2759"/>
<evidence type="ECO:0000313" key="2">
    <source>
        <dbReference type="Proteomes" id="UP000799324"/>
    </source>
</evidence>
<dbReference type="PANTHER" id="PTHR42085:SF2">
    <property type="entry name" value="F-BOX DOMAIN-CONTAINING PROTEIN"/>
    <property type="match status" value="1"/>
</dbReference>
<gene>
    <name evidence="1" type="ORF">K491DRAFT_179653</name>
</gene>
<evidence type="ECO:0008006" key="3">
    <source>
        <dbReference type="Google" id="ProtNLM"/>
    </source>
</evidence>
<reference evidence="1" key="1">
    <citation type="journal article" date="2020" name="Stud. Mycol.">
        <title>101 Dothideomycetes genomes: a test case for predicting lifestyles and emergence of pathogens.</title>
        <authorList>
            <person name="Haridas S."/>
            <person name="Albert R."/>
            <person name="Binder M."/>
            <person name="Bloem J."/>
            <person name="Labutti K."/>
            <person name="Salamov A."/>
            <person name="Andreopoulos B."/>
            <person name="Baker S."/>
            <person name="Barry K."/>
            <person name="Bills G."/>
            <person name="Bluhm B."/>
            <person name="Cannon C."/>
            <person name="Castanera R."/>
            <person name="Culley D."/>
            <person name="Daum C."/>
            <person name="Ezra D."/>
            <person name="Gonzalez J."/>
            <person name="Henrissat B."/>
            <person name="Kuo A."/>
            <person name="Liang C."/>
            <person name="Lipzen A."/>
            <person name="Lutzoni F."/>
            <person name="Magnuson J."/>
            <person name="Mondo S."/>
            <person name="Nolan M."/>
            <person name="Ohm R."/>
            <person name="Pangilinan J."/>
            <person name="Park H.-J."/>
            <person name="Ramirez L."/>
            <person name="Alfaro M."/>
            <person name="Sun H."/>
            <person name="Tritt A."/>
            <person name="Yoshinaga Y."/>
            <person name="Zwiers L.-H."/>
            <person name="Turgeon B."/>
            <person name="Goodwin S."/>
            <person name="Spatafora J."/>
            <person name="Crous P."/>
            <person name="Grigoriev I."/>
        </authorList>
    </citation>
    <scope>NUCLEOTIDE SEQUENCE</scope>
    <source>
        <strain evidence="1">CBS 122681</strain>
    </source>
</reference>
<dbReference type="Proteomes" id="UP000799324">
    <property type="component" value="Unassembled WGS sequence"/>
</dbReference>
<dbReference type="EMBL" id="MU004289">
    <property type="protein sequence ID" value="KAF2662473.1"/>
    <property type="molecule type" value="Genomic_DNA"/>
</dbReference>
<protein>
    <recommendedName>
        <fullName evidence="3">F-box domain-containing protein</fullName>
    </recommendedName>
</protein>
<organism evidence="1 2">
    <name type="scientific">Lophiostoma macrostomum CBS 122681</name>
    <dbReference type="NCBI Taxonomy" id="1314788"/>
    <lineage>
        <taxon>Eukaryota</taxon>
        <taxon>Fungi</taxon>
        <taxon>Dikarya</taxon>
        <taxon>Ascomycota</taxon>
        <taxon>Pezizomycotina</taxon>
        <taxon>Dothideomycetes</taxon>
        <taxon>Pleosporomycetidae</taxon>
        <taxon>Pleosporales</taxon>
        <taxon>Lophiostomataceae</taxon>
        <taxon>Lophiostoma</taxon>
    </lineage>
</organism>
<dbReference type="AlphaFoldDB" id="A0A6A6TU41"/>
<accession>A0A6A6TU41</accession>
<dbReference type="PANTHER" id="PTHR42085">
    <property type="entry name" value="F-BOX DOMAIN-CONTAINING PROTEIN"/>
    <property type="match status" value="1"/>
</dbReference>
<dbReference type="InterPro" id="IPR038883">
    <property type="entry name" value="AN11006-like"/>
</dbReference>
<proteinExistence type="predicted"/>
<keyword evidence="2" id="KW-1185">Reference proteome</keyword>
<evidence type="ECO:0000313" key="1">
    <source>
        <dbReference type="EMBL" id="KAF2662473.1"/>
    </source>
</evidence>